<evidence type="ECO:0008006" key="3">
    <source>
        <dbReference type="Google" id="ProtNLM"/>
    </source>
</evidence>
<evidence type="ECO:0000313" key="1">
    <source>
        <dbReference type="EMBL" id="OAZ04815.1"/>
    </source>
</evidence>
<dbReference type="RefSeq" id="WP_064714530.1">
    <property type="nucleotide sequence ID" value="NZ_JMTM01000017.1"/>
</dbReference>
<dbReference type="AlphaFoldDB" id="A0A199XT44"/>
<dbReference type="InterPro" id="IPR018736">
    <property type="entry name" value="DUF2279_periplasmic_lipo"/>
</dbReference>
<dbReference type="OrthoDB" id="9803535at2"/>
<evidence type="ECO:0000313" key="2">
    <source>
        <dbReference type="Proteomes" id="UP000093807"/>
    </source>
</evidence>
<dbReference type="Proteomes" id="UP000093807">
    <property type="component" value="Unassembled WGS sequence"/>
</dbReference>
<name>A0A199XT44_9FLAO</name>
<comment type="caution">
    <text evidence="1">The sequence shown here is derived from an EMBL/GenBank/DDBJ whole genome shotgun (WGS) entry which is preliminary data.</text>
</comment>
<dbReference type="PATRIC" id="fig|29536.5.peg.687"/>
<proteinExistence type="predicted"/>
<sequence>MFRLLLFFWSTFGLFAQEAPNFFFTPSDSLNIQRRNAVIITESVLGGATLLGLNQLWYADYPKSNFHFINDNAEWLQMDKIGHLYSAYHLGRFGAEALHWSGVRKQDQLIYGATLGFAFLSIVEVMDGFSAEWGASSGDILANGIGTGLYVSQELLWKEQRITPKFSFHTTSFAEQNPNKLGSTFSEQLLKDYNGQTYWLSINMHSFFKGSKIPKWLNLALGYGGDGMLSGIDAKDQRQRQFYLSVDVDLTKIPTKYRFLKTIFSVFNTIKVPAPTLSYSTHTGFKAHSFYF</sequence>
<reference evidence="1 2" key="1">
    <citation type="submission" date="2016-06" db="EMBL/GenBank/DDBJ databases">
        <title>Draft genome sequence of Flavobacterium succinicans strain DD5b.</title>
        <authorList>
            <person name="Poehlein A."/>
            <person name="Daniel R."/>
            <person name="Simeonova D.D."/>
        </authorList>
    </citation>
    <scope>NUCLEOTIDE SEQUENCE [LARGE SCALE GENOMIC DNA]</scope>
    <source>
        <strain evidence="1 2">DD5b</strain>
    </source>
</reference>
<dbReference type="EMBL" id="JMTM01000017">
    <property type="protein sequence ID" value="OAZ04815.1"/>
    <property type="molecule type" value="Genomic_DNA"/>
</dbReference>
<protein>
    <recommendedName>
        <fullName evidence="3">DUF2279 domain-containing protein</fullName>
    </recommendedName>
</protein>
<organism evidence="1 2">
    <name type="scientific">Flavobacterium succinicans</name>
    <dbReference type="NCBI Taxonomy" id="29536"/>
    <lineage>
        <taxon>Bacteria</taxon>
        <taxon>Pseudomonadati</taxon>
        <taxon>Bacteroidota</taxon>
        <taxon>Flavobacteriia</taxon>
        <taxon>Flavobacteriales</taxon>
        <taxon>Flavobacteriaceae</taxon>
        <taxon>Flavobacterium</taxon>
    </lineage>
</organism>
<gene>
    <name evidence="1" type="ORF">FLB_06630</name>
</gene>
<keyword evidence="2" id="KW-1185">Reference proteome</keyword>
<accession>A0A199XT44</accession>
<dbReference type="Pfam" id="PF10043">
    <property type="entry name" value="DUF2279"/>
    <property type="match status" value="1"/>
</dbReference>